<evidence type="ECO:0000259" key="2">
    <source>
        <dbReference type="Pfam" id="PF10645"/>
    </source>
</evidence>
<comment type="caution">
    <text evidence="3">The sequence shown here is derived from an EMBL/GenBank/DDBJ whole genome shotgun (WGS) entry which is preliminary data.</text>
</comment>
<evidence type="ECO:0000313" key="3">
    <source>
        <dbReference type="EMBL" id="PUU83622.1"/>
    </source>
</evidence>
<reference evidence="3 4" key="1">
    <citation type="submission" date="2017-04" db="EMBL/GenBank/DDBJ databases">
        <title>Draft genome sequence of Tuber borchii Vittad., a whitish edible truffle.</title>
        <authorList>
            <consortium name="DOE Joint Genome Institute"/>
            <person name="Murat C."/>
            <person name="Kuo A."/>
            <person name="Barry K.W."/>
            <person name="Clum A."/>
            <person name="Dockter R.B."/>
            <person name="Fauchery L."/>
            <person name="Iotti M."/>
            <person name="Kohler A."/>
            <person name="Labutti K."/>
            <person name="Lindquist E.A."/>
            <person name="Lipzen A."/>
            <person name="Ohm R.A."/>
            <person name="Wang M."/>
            <person name="Grigoriev I.V."/>
            <person name="Zambonelli A."/>
            <person name="Martin F.M."/>
        </authorList>
    </citation>
    <scope>NUCLEOTIDE SEQUENCE [LARGE SCALE GENOMIC DNA]</scope>
    <source>
        <strain evidence="3 4">Tbo3840</strain>
    </source>
</reference>
<keyword evidence="4" id="KW-1185">Reference proteome</keyword>
<organism evidence="3 4">
    <name type="scientific">Tuber borchii</name>
    <name type="common">White truffle</name>
    <dbReference type="NCBI Taxonomy" id="42251"/>
    <lineage>
        <taxon>Eukaryota</taxon>
        <taxon>Fungi</taxon>
        <taxon>Dikarya</taxon>
        <taxon>Ascomycota</taxon>
        <taxon>Pezizomycotina</taxon>
        <taxon>Pezizomycetes</taxon>
        <taxon>Pezizales</taxon>
        <taxon>Tuberaceae</taxon>
        <taxon>Tuber</taxon>
    </lineage>
</organism>
<dbReference type="Proteomes" id="UP000244722">
    <property type="component" value="Unassembled WGS sequence"/>
</dbReference>
<protein>
    <recommendedName>
        <fullName evidence="2">Endo-1,3(4)-beta-glucanase 1 carbohydrate binding domain-containing protein</fullName>
    </recommendedName>
</protein>
<evidence type="ECO:0000256" key="1">
    <source>
        <dbReference type="SAM" id="SignalP"/>
    </source>
</evidence>
<dbReference type="GO" id="GO:0030246">
    <property type="term" value="F:carbohydrate binding"/>
    <property type="evidence" value="ECO:0007669"/>
    <property type="project" value="InterPro"/>
</dbReference>
<dbReference type="OrthoDB" id="5430620at2759"/>
<dbReference type="AlphaFoldDB" id="A0A2T7A7E4"/>
<dbReference type="EMBL" id="NESQ01000009">
    <property type="protein sequence ID" value="PUU83622.1"/>
    <property type="molecule type" value="Genomic_DNA"/>
</dbReference>
<name>A0A2T7A7E4_TUBBO</name>
<feature type="domain" description="Endo-1,3(4)-beta-glucanase 1 carbohydrate binding" evidence="2">
    <location>
        <begin position="37"/>
        <end position="92"/>
    </location>
</feature>
<keyword evidence="1" id="KW-0732">Signal</keyword>
<dbReference type="STRING" id="42251.A0A2T7A7E4"/>
<dbReference type="Pfam" id="PF10645">
    <property type="entry name" value="Carb_bind"/>
    <property type="match status" value="1"/>
</dbReference>
<sequence length="110" mass="11391">MQFTPTLIALASLIIASASPLPSPFSHNNSTATNVGTCGNQTYNLAMYKCWPGPILCPSMNGTGTLPCATGNGPQGFDCYLPSQYTCVNATLVQLPSTAATNGTNLTSSR</sequence>
<evidence type="ECO:0000313" key="4">
    <source>
        <dbReference type="Proteomes" id="UP000244722"/>
    </source>
</evidence>
<feature type="signal peptide" evidence="1">
    <location>
        <begin position="1"/>
        <end position="18"/>
    </location>
</feature>
<dbReference type="InterPro" id="IPR018909">
    <property type="entry name" value="Eng1_septum"/>
</dbReference>
<gene>
    <name evidence="3" type="ORF">B9Z19DRAFT_1072191</name>
</gene>
<feature type="chain" id="PRO_5015440277" description="Endo-1,3(4)-beta-glucanase 1 carbohydrate binding domain-containing protein" evidence="1">
    <location>
        <begin position="19"/>
        <end position="110"/>
    </location>
</feature>
<proteinExistence type="predicted"/>
<accession>A0A2T7A7E4</accession>